<feature type="compositionally biased region" description="Basic and acidic residues" evidence="1">
    <location>
        <begin position="1"/>
        <end position="10"/>
    </location>
</feature>
<proteinExistence type="predicted"/>
<evidence type="ECO:0000256" key="1">
    <source>
        <dbReference type="SAM" id="MobiDB-lite"/>
    </source>
</evidence>
<dbReference type="OrthoDB" id="10378635at2759"/>
<dbReference type="AlphaFoldDB" id="A0A9R1SZJ6"/>
<dbReference type="KEGG" id="fas:105264839"/>
<feature type="compositionally biased region" description="Acidic residues" evidence="1">
    <location>
        <begin position="11"/>
        <end position="24"/>
    </location>
</feature>
<reference evidence="3" key="1">
    <citation type="submission" date="2025-08" db="UniProtKB">
        <authorList>
            <consortium name="RefSeq"/>
        </authorList>
    </citation>
    <scope>IDENTIFICATION</scope>
    <source>
        <strain evidence="3">USDA-PBARC FA_bdor</strain>
        <tissue evidence="3">Whole organism</tissue>
    </source>
</reference>
<dbReference type="RefSeq" id="XP_011300289.1">
    <property type="nucleotide sequence ID" value="XM_011301987.1"/>
</dbReference>
<dbReference type="Proteomes" id="UP000694866">
    <property type="component" value="Unplaced"/>
</dbReference>
<dbReference type="GeneID" id="105264839"/>
<protein>
    <submittedName>
        <fullName evidence="3">Uncharacterized protein</fullName>
    </submittedName>
</protein>
<evidence type="ECO:0000313" key="2">
    <source>
        <dbReference type="Proteomes" id="UP000694866"/>
    </source>
</evidence>
<keyword evidence="2" id="KW-1185">Reference proteome</keyword>
<name>A0A9R1SZJ6_9HYME</name>
<evidence type="ECO:0000313" key="3">
    <source>
        <dbReference type="RefSeq" id="XP_011300289.1"/>
    </source>
</evidence>
<sequence length="235" mass="27111">MATPEERRENDGDEGEEGDLEEAEDQRKGKNSGESNSPLTDFESVSVPSRVVQDLLEKKREMHEVTIKEMQVALIAIQENYRNKFEALGNQLTSNIDEIRREIREIQGNFTSDINRFNAAEHAKVDDRLTSLLGVESSLITEFHKKICKNERMRTLSVRRTLKKFREKLRCIAHVPPGALKIPTDEEIEDYNEKIRNNYAIHEELCSKLHLSTSNLESELQNWLKDVKIFKANAS</sequence>
<accession>A0A9R1SZJ6</accession>
<gene>
    <name evidence="3" type="primary">LOC105264839</name>
</gene>
<feature type="region of interest" description="Disordered" evidence="1">
    <location>
        <begin position="1"/>
        <end position="44"/>
    </location>
</feature>
<organism evidence="2 3">
    <name type="scientific">Fopius arisanus</name>
    <dbReference type="NCBI Taxonomy" id="64838"/>
    <lineage>
        <taxon>Eukaryota</taxon>
        <taxon>Metazoa</taxon>
        <taxon>Ecdysozoa</taxon>
        <taxon>Arthropoda</taxon>
        <taxon>Hexapoda</taxon>
        <taxon>Insecta</taxon>
        <taxon>Pterygota</taxon>
        <taxon>Neoptera</taxon>
        <taxon>Endopterygota</taxon>
        <taxon>Hymenoptera</taxon>
        <taxon>Apocrita</taxon>
        <taxon>Ichneumonoidea</taxon>
        <taxon>Braconidae</taxon>
        <taxon>Opiinae</taxon>
        <taxon>Fopius</taxon>
    </lineage>
</organism>